<dbReference type="EMBL" id="CP058690">
    <property type="protein sequence ID" value="QLH16420.1"/>
    <property type="molecule type" value="Genomic_DNA"/>
</dbReference>
<protein>
    <submittedName>
        <fullName evidence="2">Uncharacterized protein</fullName>
    </submittedName>
</protein>
<evidence type="ECO:0000313" key="2">
    <source>
        <dbReference type="EMBL" id="QLH16420.1"/>
    </source>
</evidence>
<evidence type="ECO:0000313" key="3">
    <source>
        <dbReference type="Proteomes" id="UP000326453"/>
    </source>
</evidence>
<organism evidence="2 4">
    <name type="scientific">Paracoccus pantotrophus</name>
    <name type="common">Thiosphaera pantotropha</name>
    <dbReference type="NCBI Taxonomy" id="82367"/>
    <lineage>
        <taxon>Bacteria</taxon>
        <taxon>Pseudomonadati</taxon>
        <taxon>Pseudomonadota</taxon>
        <taxon>Alphaproteobacteria</taxon>
        <taxon>Rhodobacterales</taxon>
        <taxon>Paracoccaceae</taxon>
        <taxon>Paracoccus</taxon>
    </lineage>
</organism>
<gene>
    <name evidence="1" type="ORF">ESD82_14710</name>
    <name evidence="2" type="ORF">HYQ43_12935</name>
</gene>
<dbReference type="AlphaFoldDB" id="A0A7H9BYC3"/>
<evidence type="ECO:0000313" key="1">
    <source>
        <dbReference type="EMBL" id="QFG38652.1"/>
    </source>
</evidence>
<reference evidence="2 4" key="2">
    <citation type="submission" date="2020-07" db="EMBL/GenBank/DDBJ databases">
        <title>The complete genome of Paracoccus pantotrophus ACCC 10489.</title>
        <authorList>
            <person name="Si Y."/>
        </authorList>
    </citation>
    <scope>NUCLEOTIDE SEQUENCE [LARGE SCALE GENOMIC DNA]</scope>
    <source>
        <strain evidence="2 4">ACCC10489</strain>
    </source>
</reference>
<dbReference type="Proteomes" id="UP000326453">
    <property type="component" value="Chromosome 1"/>
</dbReference>
<evidence type="ECO:0000313" key="4">
    <source>
        <dbReference type="Proteomes" id="UP000509322"/>
    </source>
</evidence>
<name>A0A7H9BYC3_PARPN</name>
<reference evidence="1 3" key="1">
    <citation type="submission" date="2019-01" db="EMBL/GenBank/DDBJ databases">
        <title>Complete Genome Sequence and Annotation of the Paracoccus pantotrophus type strain DSM 2944.</title>
        <authorList>
            <person name="Bockwoldt J.A."/>
            <person name="Zimmermann M."/>
            <person name="Tiso T."/>
            <person name="Blank L.M."/>
        </authorList>
    </citation>
    <scope>NUCLEOTIDE SEQUENCE [LARGE SCALE GENOMIC DNA]</scope>
    <source>
        <strain evidence="1 3">DSM 2944</strain>
    </source>
</reference>
<dbReference type="KEGG" id="ppan:ESD82_14710"/>
<sequence length="120" mass="13415">MSGAAKENPGALAGATGTDLKSFWSWFDHNLKRQIAASELVSALLNCAPEDRVPFLEILLDQLRPGWPQSLLIDLMREARWWVTNASRAERKAYCLACHEGMPEDDQRSFVAYITGARHG</sequence>
<dbReference type="EMBL" id="CP044426">
    <property type="protein sequence ID" value="QFG38652.1"/>
    <property type="molecule type" value="Genomic_DNA"/>
</dbReference>
<proteinExistence type="predicted"/>
<dbReference type="OrthoDB" id="7874140at2"/>
<dbReference type="Proteomes" id="UP000509322">
    <property type="component" value="Chromosome 2"/>
</dbReference>
<accession>A0A7H9BYC3</accession>